<organism evidence="9 10">
    <name type="scientific">Marininema halotolerans</name>
    <dbReference type="NCBI Taxonomy" id="1155944"/>
    <lineage>
        <taxon>Bacteria</taxon>
        <taxon>Bacillati</taxon>
        <taxon>Bacillota</taxon>
        <taxon>Bacilli</taxon>
        <taxon>Bacillales</taxon>
        <taxon>Thermoactinomycetaceae</taxon>
        <taxon>Marininema</taxon>
    </lineage>
</organism>
<feature type="transmembrane region" description="Helical" evidence="8">
    <location>
        <begin position="220"/>
        <end position="237"/>
    </location>
</feature>
<dbReference type="RefSeq" id="WP_091832852.1">
    <property type="nucleotide sequence ID" value="NZ_FPAA01000001.1"/>
</dbReference>
<comment type="similarity">
    <text evidence="2">Belongs to the ZIP transporter (TC 2.A.5) family.</text>
</comment>
<dbReference type="EMBL" id="FPAA01000001">
    <property type="protein sequence ID" value="SFS34683.1"/>
    <property type="molecule type" value="Genomic_DNA"/>
</dbReference>
<evidence type="ECO:0000256" key="6">
    <source>
        <dbReference type="ARBA" id="ARBA00022989"/>
    </source>
</evidence>
<accession>A0A1I6P3B2</accession>
<evidence type="ECO:0000256" key="2">
    <source>
        <dbReference type="ARBA" id="ARBA00006939"/>
    </source>
</evidence>
<name>A0A1I6P3B2_9BACL</name>
<keyword evidence="6 8" id="KW-1133">Transmembrane helix</keyword>
<keyword evidence="3" id="KW-1003">Cell membrane</keyword>
<evidence type="ECO:0000256" key="1">
    <source>
        <dbReference type="ARBA" id="ARBA00004651"/>
    </source>
</evidence>
<gene>
    <name evidence="9" type="ORF">SAMN05444972_101333</name>
</gene>
<dbReference type="PANTHER" id="PTHR11040">
    <property type="entry name" value="ZINC/IRON TRANSPORTER"/>
    <property type="match status" value="1"/>
</dbReference>
<dbReference type="PANTHER" id="PTHR11040:SF211">
    <property type="entry name" value="ZINC TRANSPORTER ZIP11"/>
    <property type="match status" value="1"/>
</dbReference>
<keyword evidence="10" id="KW-1185">Reference proteome</keyword>
<keyword evidence="7 8" id="KW-0472">Membrane</keyword>
<dbReference type="InterPro" id="IPR003689">
    <property type="entry name" value="ZIP"/>
</dbReference>
<evidence type="ECO:0000313" key="9">
    <source>
        <dbReference type="EMBL" id="SFS34683.1"/>
    </source>
</evidence>
<reference evidence="10" key="1">
    <citation type="submission" date="2016-10" db="EMBL/GenBank/DDBJ databases">
        <authorList>
            <person name="Varghese N."/>
            <person name="Submissions S."/>
        </authorList>
    </citation>
    <scope>NUCLEOTIDE SEQUENCE [LARGE SCALE GENOMIC DNA]</scope>
    <source>
        <strain evidence="10">DSM 45789</strain>
    </source>
</reference>
<feature type="transmembrane region" description="Helical" evidence="8">
    <location>
        <begin position="128"/>
        <end position="150"/>
    </location>
</feature>
<keyword evidence="4 8" id="KW-0812">Transmembrane</keyword>
<dbReference type="AlphaFoldDB" id="A0A1I6P3B2"/>
<dbReference type="GO" id="GO:0005385">
    <property type="term" value="F:zinc ion transmembrane transporter activity"/>
    <property type="evidence" value="ECO:0007669"/>
    <property type="project" value="TreeGrafter"/>
</dbReference>
<feature type="transmembrane region" description="Helical" evidence="8">
    <location>
        <begin position="100"/>
        <end position="122"/>
    </location>
</feature>
<feature type="transmembrane region" description="Helical" evidence="8">
    <location>
        <begin position="6"/>
        <end position="25"/>
    </location>
</feature>
<evidence type="ECO:0000256" key="8">
    <source>
        <dbReference type="SAM" id="Phobius"/>
    </source>
</evidence>
<evidence type="ECO:0000256" key="4">
    <source>
        <dbReference type="ARBA" id="ARBA00022692"/>
    </source>
</evidence>
<protein>
    <submittedName>
        <fullName evidence="9">Zinc transporter, ZIP family</fullName>
    </submittedName>
</protein>
<evidence type="ECO:0000256" key="5">
    <source>
        <dbReference type="ARBA" id="ARBA00022833"/>
    </source>
</evidence>
<sequence>MTESLWLSTAVGMSAFLGVGIVLVWRNLSKRLIACSLSLSATVMLSVALFDLLPAAVSAQGGFVHLGLGMGAALITMLGLHRMLDSQQEVENPYNRLGGYLAAAIVVHNIPEGAVIGVGYGAEPELGFTLAIAMAIHNIPEGVGLAAPLLAGGRSPITILGISLIAGGALPFGTWLGEIFLTDSPDSVAAGLFFAATTMIWVVVKEVMPRSWQIEPKASAWGFGLGCMLSWVIHLFHH</sequence>
<dbReference type="OrthoDB" id="9787346at2"/>
<dbReference type="Pfam" id="PF02535">
    <property type="entry name" value="Zip"/>
    <property type="match status" value="1"/>
</dbReference>
<keyword evidence="5" id="KW-0862">Zinc</keyword>
<dbReference type="GO" id="GO:0005886">
    <property type="term" value="C:plasma membrane"/>
    <property type="evidence" value="ECO:0007669"/>
    <property type="project" value="UniProtKB-SubCell"/>
</dbReference>
<comment type="subcellular location">
    <subcellularLocation>
        <location evidence="1">Cell membrane</location>
        <topology evidence="1">Multi-pass membrane protein</topology>
    </subcellularLocation>
</comment>
<feature type="transmembrane region" description="Helical" evidence="8">
    <location>
        <begin position="62"/>
        <end position="80"/>
    </location>
</feature>
<proteinExistence type="inferred from homology"/>
<feature type="transmembrane region" description="Helical" evidence="8">
    <location>
        <begin position="188"/>
        <end position="208"/>
    </location>
</feature>
<feature type="transmembrane region" description="Helical" evidence="8">
    <location>
        <begin position="157"/>
        <end position="176"/>
    </location>
</feature>
<evidence type="ECO:0000313" key="10">
    <source>
        <dbReference type="Proteomes" id="UP000198660"/>
    </source>
</evidence>
<feature type="transmembrane region" description="Helical" evidence="8">
    <location>
        <begin position="32"/>
        <end position="50"/>
    </location>
</feature>
<evidence type="ECO:0000256" key="3">
    <source>
        <dbReference type="ARBA" id="ARBA00022475"/>
    </source>
</evidence>
<dbReference type="Proteomes" id="UP000198660">
    <property type="component" value="Unassembled WGS sequence"/>
</dbReference>
<evidence type="ECO:0000256" key="7">
    <source>
        <dbReference type="ARBA" id="ARBA00023136"/>
    </source>
</evidence>